<accession>A0ACC3CWK7</accession>
<feature type="non-terminal residue" evidence="1">
    <location>
        <position position="410"/>
    </location>
</feature>
<comment type="caution">
    <text evidence="1">The sequence shown here is derived from an EMBL/GenBank/DDBJ whole genome shotgun (WGS) entry which is preliminary data.</text>
</comment>
<evidence type="ECO:0000313" key="1">
    <source>
        <dbReference type="EMBL" id="KAK3045696.1"/>
    </source>
</evidence>
<sequence length="410" mass="44746">MSSGIGDALITPALTRVMESIYCRDYYRIHKPSLIGSDGSDGVKEEYCKTAEIQGNVAMLKGWQIALESVGSLLLAIPFGWFADTYGRKPLMLMLAVSFVLKAAWIQIVCFFWQIFPIQLVWLSALHSFMGGGDTMALATLFTIIADVTSPAERSAVFFRLGVAAYSIQFFAPILGASLMSQFSPWLPMLLGLAMRTLPVLFTIMLPETLPAKPPLEATPITEVDRSGGEEEDSSQLDKSPTTLLTKLCRALTRAHHATAFITSSPRLLFLIPTALLHISIINTDVLLQYTSTRYALPLSRATILLSLRSGVIALTFLFALPDASHHLTRRLRYAPIVSDLYLVRASALIGAAGYALIALSPNVAWLVPAFIVSAGCTGTFLLTKGLATHMVEARHVARLYSVMAIFDTL</sequence>
<dbReference type="Proteomes" id="UP001186974">
    <property type="component" value="Unassembled WGS sequence"/>
</dbReference>
<name>A0ACC3CWK7_9PEZI</name>
<protein>
    <submittedName>
        <fullName evidence="1">Uncharacterized protein</fullName>
    </submittedName>
</protein>
<keyword evidence="2" id="KW-1185">Reference proteome</keyword>
<reference evidence="1" key="1">
    <citation type="submission" date="2024-09" db="EMBL/GenBank/DDBJ databases">
        <title>Black Yeasts Isolated from many extreme environments.</title>
        <authorList>
            <person name="Coleine C."/>
            <person name="Stajich J.E."/>
            <person name="Selbmann L."/>
        </authorList>
    </citation>
    <scope>NUCLEOTIDE SEQUENCE</scope>
    <source>
        <strain evidence="1">CCFEE 5737</strain>
    </source>
</reference>
<evidence type="ECO:0000313" key="2">
    <source>
        <dbReference type="Proteomes" id="UP001186974"/>
    </source>
</evidence>
<gene>
    <name evidence="1" type="ORF">LTS18_013625</name>
</gene>
<dbReference type="EMBL" id="JAWDJW010010567">
    <property type="protein sequence ID" value="KAK3045696.1"/>
    <property type="molecule type" value="Genomic_DNA"/>
</dbReference>
<proteinExistence type="predicted"/>
<organism evidence="1 2">
    <name type="scientific">Coniosporium uncinatum</name>
    <dbReference type="NCBI Taxonomy" id="93489"/>
    <lineage>
        <taxon>Eukaryota</taxon>
        <taxon>Fungi</taxon>
        <taxon>Dikarya</taxon>
        <taxon>Ascomycota</taxon>
        <taxon>Pezizomycotina</taxon>
        <taxon>Dothideomycetes</taxon>
        <taxon>Dothideomycetes incertae sedis</taxon>
        <taxon>Coniosporium</taxon>
    </lineage>
</organism>